<dbReference type="InterPro" id="IPR058513">
    <property type="entry name" value="DUF8200"/>
</dbReference>
<name>A0A518RG38_9SPHN</name>
<dbReference type="Proteomes" id="UP000318055">
    <property type="component" value="Chromosome"/>
</dbReference>
<dbReference type="RefSeq" id="WP_145847027.1">
    <property type="nucleotide sequence ID" value="NZ_CP042239.1"/>
</dbReference>
<evidence type="ECO:0000313" key="3">
    <source>
        <dbReference type="Proteomes" id="UP000318055"/>
    </source>
</evidence>
<feature type="signal peptide" evidence="1">
    <location>
        <begin position="1"/>
        <end position="17"/>
    </location>
</feature>
<gene>
    <name evidence="2" type="ORF">FPZ54_10565</name>
</gene>
<dbReference type="AlphaFoldDB" id="A0A518RG38"/>
<organism evidence="2 3">
    <name type="scientific">Sphingomonas suaedae</name>
    <dbReference type="NCBI Taxonomy" id="2599297"/>
    <lineage>
        <taxon>Bacteria</taxon>
        <taxon>Pseudomonadati</taxon>
        <taxon>Pseudomonadota</taxon>
        <taxon>Alphaproteobacteria</taxon>
        <taxon>Sphingomonadales</taxon>
        <taxon>Sphingomonadaceae</taxon>
        <taxon>Sphingomonas</taxon>
    </lineage>
</organism>
<dbReference type="KEGG" id="ssua:FPZ54_10565"/>
<dbReference type="Pfam" id="PF26624">
    <property type="entry name" value="DUF8200"/>
    <property type="match status" value="1"/>
</dbReference>
<feature type="chain" id="PRO_5021806773" evidence="1">
    <location>
        <begin position="18"/>
        <end position="101"/>
    </location>
</feature>
<proteinExistence type="predicted"/>
<dbReference type="NCBIfam" id="NF047636">
    <property type="entry name" value="CC_3452_fam"/>
    <property type="match status" value="1"/>
</dbReference>
<accession>A0A518RG38</accession>
<keyword evidence="1" id="KW-0732">Signal</keyword>
<evidence type="ECO:0000256" key="1">
    <source>
        <dbReference type="SAM" id="SignalP"/>
    </source>
</evidence>
<dbReference type="EMBL" id="CP042239">
    <property type="protein sequence ID" value="QDX26422.1"/>
    <property type="molecule type" value="Genomic_DNA"/>
</dbReference>
<keyword evidence="3" id="KW-1185">Reference proteome</keyword>
<sequence>MIRLAPLAAAAFCIATAATPALVQSAHYSATPADAPKKASFITQTTVWKCKDGTCVAPKSPMNDKVMCQRVVQRVGALTAFSAGDTAFDAEALAACNERAK</sequence>
<evidence type="ECO:0000313" key="2">
    <source>
        <dbReference type="EMBL" id="QDX26422.1"/>
    </source>
</evidence>
<dbReference type="OrthoDB" id="7594837at2"/>
<dbReference type="InterPro" id="IPR058067">
    <property type="entry name" value="CC_3452-like"/>
</dbReference>
<protein>
    <submittedName>
        <fullName evidence="2">Uncharacterized protein</fullName>
    </submittedName>
</protein>
<reference evidence="2 3" key="1">
    <citation type="submission" date="2019-07" db="EMBL/GenBank/DDBJ databases">
        <title>Sphingomonas alkalisoli sp. nov., isolated from rhizosphere soil of Suaedae salsa.</title>
        <authorList>
            <person name="Zhang H."/>
            <person name="Xu L."/>
            <person name="Zhang J.-X."/>
            <person name="Sun J.-Q."/>
        </authorList>
    </citation>
    <scope>NUCLEOTIDE SEQUENCE [LARGE SCALE GENOMIC DNA]</scope>
    <source>
        <strain evidence="2 3">XS-10</strain>
    </source>
</reference>